<dbReference type="SUPFAM" id="SSF52540">
    <property type="entry name" value="P-loop containing nucleoside triphosphate hydrolases"/>
    <property type="match status" value="1"/>
</dbReference>
<dbReference type="EMBL" id="QVME01000008">
    <property type="protein sequence ID" value="RGE66430.1"/>
    <property type="molecule type" value="Genomic_DNA"/>
</dbReference>
<proteinExistence type="predicted"/>
<evidence type="ECO:0000313" key="5">
    <source>
        <dbReference type="Proteomes" id="UP000260828"/>
    </source>
</evidence>
<dbReference type="InterPro" id="IPR002716">
    <property type="entry name" value="PIN_dom"/>
</dbReference>
<dbReference type="SMART" id="SM00670">
    <property type="entry name" value="PINc"/>
    <property type="match status" value="1"/>
</dbReference>
<dbReference type="PANTHER" id="PTHR30473:SF2">
    <property type="entry name" value="PIN DOMAIN-CONTAINING PROTEIN"/>
    <property type="match status" value="1"/>
</dbReference>
<feature type="domain" description="PIN" evidence="3">
    <location>
        <begin position="3"/>
        <end position="128"/>
    </location>
</feature>
<dbReference type="RefSeq" id="WP_117546808.1">
    <property type="nucleotide sequence ID" value="NZ_QVME01000008.1"/>
</dbReference>
<dbReference type="GO" id="GO:0005524">
    <property type="term" value="F:ATP binding"/>
    <property type="evidence" value="ECO:0007669"/>
    <property type="project" value="UniProtKB-KW"/>
</dbReference>
<comment type="caution">
    <text evidence="4">The sequence shown here is derived from an EMBL/GenBank/DDBJ whole genome shotgun (WGS) entry which is preliminary data.</text>
</comment>
<dbReference type="Gene3D" id="3.40.50.1010">
    <property type="entry name" value="5'-nuclease"/>
    <property type="match status" value="1"/>
</dbReference>
<keyword evidence="2" id="KW-0067">ATP-binding</keyword>
<sequence length="457" mass="50332">MQKTYVLDANVLIQAPYALESFEDNHIVLPLAVLEELDGLKGADGEAGNNARQALRFLEGLRLSGDLVKGAALPSRGTVRLEVNHVDVDLPQGLDPNSRAGRVLKVCRGLMDEGTPATLVSRDMVARIRAQMIGVPAEDFTTDRLPDGARPYTGRAEVYIPDDLLPAFKKKGVPPEELYTVDGAGKQRPVSLTENQFVLLRSDTDPKKTMLGRFYGEKVTALRFGSVRPFGVKPRSVGQQFLQEALLLPAEEVPLAIIQGPAGTAKTFYALAAGLEQVLETEERPYRKILVCRPNAQFDADIGFLPGSEQEKISPLMRPIVDNLEILLDLEGKKKERHSEEELRERIDYLFDTGVITAEAMNFMRGRSITDTWLIIDEAQNLTPRQVKGIVTRVGKGTKVVLLGDPAQIDHPLLDTRSNGLTYASARMRGSPLCVQLTMLPDECQRSPLALDAAVRM</sequence>
<gene>
    <name evidence="4" type="ORF">DXC40_13465</name>
</gene>
<keyword evidence="1" id="KW-0547">Nucleotide-binding</keyword>
<dbReference type="Gene3D" id="3.40.50.300">
    <property type="entry name" value="P-loop containing nucleotide triphosphate hydrolases"/>
    <property type="match status" value="1"/>
</dbReference>
<evidence type="ECO:0000256" key="1">
    <source>
        <dbReference type="ARBA" id="ARBA00022741"/>
    </source>
</evidence>
<evidence type="ECO:0000256" key="2">
    <source>
        <dbReference type="ARBA" id="ARBA00022840"/>
    </source>
</evidence>
<dbReference type="InterPro" id="IPR027417">
    <property type="entry name" value="P-loop_NTPase"/>
</dbReference>
<organism evidence="4 5">
    <name type="scientific">Anaerotruncus colihominis</name>
    <dbReference type="NCBI Taxonomy" id="169435"/>
    <lineage>
        <taxon>Bacteria</taxon>
        <taxon>Bacillati</taxon>
        <taxon>Bacillota</taxon>
        <taxon>Clostridia</taxon>
        <taxon>Eubacteriales</taxon>
        <taxon>Oscillospiraceae</taxon>
        <taxon>Anaerotruncus</taxon>
    </lineage>
</organism>
<protein>
    <submittedName>
        <fullName evidence="4">PhoH family protein</fullName>
    </submittedName>
</protein>
<dbReference type="Proteomes" id="UP000260828">
    <property type="component" value="Unassembled WGS sequence"/>
</dbReference>
<dbReference type="PANTHER" id="PTHR30473">
    <property type="entry name" value="PROTEIN PHOH"/>
    <property type="match status" value="1"/>
</dbReference>
<accession>A0A3E3IH85</accession>
<dbReference type="Pfam" id="PF02562">
    <property type="entry name" value="PhoH"/>
    <property type="match status" value="1"/>
</dbReference>
<dbReference type="InterPro" id="IPR051451">
    <property type="entry name" value="PhoH2-like"/>
</dbReference>
<dbReference type="GO" id="GO:0005829">
    <property type="term" value="C:cytosol"/>
    <property type="evidence" value="ECO:0007669"/>
    <property type="project" value="TreeGrafter"/>
</dbReference>
<dbReference type="Pfam" id="PF13638">
    <property type="entry name" value="PIN_4"/>
    <property type="match status" value="1"/>
</dbReference>
<dbReference type="CDD" id="cd09883">
    <property type="entry name" value="PIN_VapC_PhoHL-ATPase"/>
    <property type="match status" value="1"/>
</dbReference>
<name>A0A3E3IH85_9FIRM</name>
<evidence type="ECO:0000313" key="4">
    <source>
        <dbReference type="EMBL" id="RGE66430.1"/>
    </source>
</evidence>
<evidence type="ECO:0000259" key="3">
    <source>
        <dbReference type="SMART" id="SM00670"/>
    </source>
</evidence>
<dbReference type="InterPro" id="IPR003714">
    <property type="entry name" value="PhoH"/>
</dbReference>
<dbReference type="AlphaFoldDB" id="A0A3E3IH85"/>
<reference evidence="4 5" key="1">
    <citation type="submission" date="2018-08" db="EMBL/GenBank/DDBJ databases">
        <title>A genome reference for cultivated species of the human gut microbiota.</title>
        <authorList>
            <person name="Zou Y."/>
            <person name="Xue W."/>
            <person name="Luo G."/>
        </authorList>
    </citation>
    <scope>NUCLEOTIDE SEQUENCE [LARGE SCALE GENOMIC DNA]</scope>
    <source>
        <strain evidence="4 5">TF05-12AC</strain>
    </source>
</reference>